<keyword evidence="1" id="KW-0732">Signal</keyword>
<dbReference type="OrthoDB" id="9087461at2"/>
<dbReference type="EMBL" id="FKBS01000029">
    <property type="protein sequence ID" value="SAI58011.1"/>
    <property type="molecule type" value="Genomic_DNA"/>
</dbReference>
<organism evidence="2 3">
    <name type="scientific">Bordetella ansorpii</name>
    <dbReference type="NCBI Taxonomy" id="288768"/>
    <lineage>
        <taxon>Bacteria</taxon>
        <taxon>Pseudomonadati</taxon>
        <taxon>Pseudomonadota</taxon>
        <taxon>Betaproteobacteria</taxon>
        <taxon>Burkholderiales</taxon>
        <taxon>Alcaligenaceae</taxon>
        <taxon>Bordetella</taxon>
    </lineage>
</organism>
<proteinExistence type="predicted"/>
<evidence type="ECO:0008006" key="4">
    <source>
        <dbReference type="Google" id="ProtNLM"/>
    </source>
</evidence>
<reference evidence="2 3" key="1">
    <citation type="submission" date="2016-03" db="EMBL/GenBank/DDBJ databases">
        <authorList>
            <consortium name="Pathogen Informatics"/>
        </authorList>
    </citation>
    <scope>NUCLEOTIDE SEQUENCE [LARGE SCALE GENOMIC DNA]</scope>
    <source>
        <strain evidence="2 3">NCTC13364</strain>
    </source>
</reference>
<evidence type="ECO:0000313" key="3">
    <source>
        <dbReference type="Proteomes" id="UP000077037"/>
    </source>
</evidence>
<evidence type="ECO:0000313" key="2">
    <source>
        <dbReference type="EMBL" id="SAI58011.1"/>
    </source>
</evidence>
<dbReference type="Proteomes" id="UP000077037">
    <property type="component" value="Unassembled WGS sequence"/>
</dbReference>
<evidence type="ECO:0000256" key="1">
    <source>
        <dbReference type="SAM" id="SignalP"/>
    </source>
</evidence>
<dbReference type="RefSeq" id="WP_066420519.1">
    <property type="nucleotide sequence ID" value="NZ_FKBS01000029.1"/>
</dbReference>
<protein>
    <recommendedName>
        <fullName evidence="4">SH3 domain-containing protein</fullName>
    </recommendedName>
</protein>
<feature type="chain" id="PRO_5007615675" description="SH3 domain-containing protein" evidence="1">
    <location>
        <begin position="20"/>
        <end position="198"/>
    </location>
</feature>
<accession>A0A157RJ45</accession>
<feature type="signal peptide" evidence="1">
    <location>
        <begin position="1"/>
        <end position="19"/>
    </location>
</feature>
<dbReference type="AlphaFoldDB" id="A0A157RJ45"/>
<sequence length="198" mass="20779">MRALAVLVCLTALAASAHAAAPVAGRYGPLLLAVHDGVVSGVFSEARGGQGGPSFSCTFLFEGRLQDGNADIAVRQAAPGESIEGKLTSQGDAVALQLDENGDGCLMTSGDMVSEPYVLDLDDRQPAWIGAGVVSAKKTVLQKGPQRDAQRSKPYLVKFDAFAVLQRQGDWLQVQFVGGNKPVTGWVRASDVMLAPRP</sequence>
<name>A0A157RJ45_9BORD</name>
<gene>
    <name evidence="2" type="ORF">SAMEA1982600_05035</name>
</gene>